<dbReference type="Proteomes" id="UP000314294">
    <property type="component" value="Unassembled WGS sequence"/>
</dbReference>
<organism evidence="2 3">
    <name type="scientific">Liparis tanakae</name>
    <name type="common">Tanaka's snailfish</name>
    <dbReference type="NCBI Taxonomy" id="230148"/>
    <lineage>
        <taxon>Eukaryota</taxon>
        <taxon>Metazoa</taxon>
        <taxon>Chordata</taxon>
        <taxon>Craniata</taxon>
        <taxon>Vertebrata</taxon>
        <taxon>Euteleostomi</taxon>
        <taxon>Actinopterygii</taxon>
        <taxon>Neopterygii</taxon>
        <taxon>Teleostei</taxon>
        <taxon>Neoteleostei</taxon>
        <taxon>Acanthomorphata</taxon>
        <taxon>Eupercaria</taxon>
        <taxon>Perciformes</taxon>
        <taxon>Cottioidei</taxon>
        <taxon>Cottales</taxon>
        <taxon>Liparidae</taxon>
        <taxon>Liparis</taxon>
    </lineage>
</organism>
<feature type="region of interest" description="Disordered" evidence="1">
    <location>
        <begin position="11"/>
        <end position="40"/>
    </location>
</feature>
<gene>
    <name evidence="2" type="ORF">EYF80_017812</name>
</gene>
<protein>
    <submittedName>
        <fullName evidence="2">Uncharacterized protein</fullName>
    </submittedName>
</protein>
<proteinExistence type="predicted"/>
<comment type="caution">
    <text evidence="2">The sequence shown here is derived from an EMBL/GenBank/DDBJ whole genome shotgun (WGS) entry which is preliminary data.</text>
</comment>
<evidence type="ECO:0000256" key="1">
    <source>
        <dbReference type="SAM" id="MobiDB-lite"/>
    </source>
</evidence>
<keyword evidence="3" id="KW-1185">Reference proteome</keyword>
<evidence type="ECO:0000313" key="2">
    <source>
        <dbReference type="EMBL" id="TNN72024.1"/>
    </source>
</evidence>
<accession>A0A4Z2I3Y2</accession>
<dbReference type="AlphaFoldDB" id="A0A4Z2I3Y2"/>
<evidence type="ECO:0000313" key="3">
    <source>
        <dbReference type="Proteomes" id="UP000314294"/>
    </source>
</evidence>
<dbReference type="EMBL" id="SRLO01000143">
    <property type="protein sequence ID" value="TNN72024.1"/>
    <property type="molecule type" value="Genomic_DNA"/>
</dbReference>
<name>A0A4Z2I3Y2_9TELE</name>
<reference evidence="2 3" key="1">
    <citation type="submission" date="2019-03" db="EMBL/GenBank/DDBJ databases">
        <title>First draft genome of Liparis tanakae, snailfish: a comprehensive survey of snailfish specific genes.</title>
        <authorList>
            <person name="Kim W."/>
            <person name="Song I."/>
            <person name="Jeong J.-H."/>
            <person name="Kim D."/>
            <person name="Kim S."/>
            <person name="Ryu S."/>
            <person name="Song J.Y."/>
            <person name="Lee S.K."/>
        </authorList>
    </citation>
    <scope>NUCLEOTIDE SEQUENCE [LARGE SCALE GENOMIC DNA]</scope>
    <source>
        <tissue evidence="2">Muscle</tissue>
    </source>
</reference>
<sequence length="68" mass="7423">MVCSDLPTVHFSSSHTGHTGCPGSPNISEKGVGVNTEPPSWGTVKKRSVFRSTFLSKDNLEETRGRKY</sequence>